<reference evidence="1 2" key="1">
    <citation type="journal article" date="2011" name="Front. Microbiol.">
        <title>Genomic signatures of strain selection and enhancement in Bacillus atrophaeus var. globigii, a historical biowarfare simulant.</title>
        <authorList>
            <person name="Gibbons H.S."/>
            <person name="Broomall S.M."/>
            <person name="McNew L.A."/>
            <person name="Daligault H."/>
            <person name="Chapman C."/>
            <person name="Bruce D."/>
            <person name="Karavis M."/>
            <person name="Krepps M."/>
            <person name="McGregor P.A."/>
            <person name="Hong C."/>
            <person name="Park K.H."/>
            <person name="Akmal A."/>
            <person name="Feldman A."/>
            <person name="Lin J.S."/>
            <person name="Chang W.E."/>
            <person name="Higgs B.W."/>
            <person name="Demirev P."/>
            <person name="Lindquist J."/>
            <person name="Liem A."/>
            <person name="Fochler E."/>
            <person name="Read T.D."/>
            <person name="Tapia R."/>
            <person name="Johnson S."/>
            <person name="Bishop-Lilly K.A."/>
            <person name="Detter C."/>
            <person name="Han C."/>
            <person name="Sozhamannan S."/>
            <person name="Rosenzweig C.N."/>
            <person name="Skowronski E.W."/>
        </authorList>
    </citation>
    <scope>NUCLEOTIDE SEQUENCE [LARGE SCALE GENOMIC DNA]</scope>
    <source>
        <strain evidence="1 2">Y4G10-17</strain>
    </source>
</reference>
<evidence type="ECO:0000313" key="2">
    <source>
        <dbReference type="Proteomes" id="UP000287823"/>
    </source>
</evidence>
<evidence type="ECO:0000313" key="1">
    <source>
        <dbReference type="EMBL" id="RUO31273.1"/>
    </source>
</evidence>
<dbReference type="InterPro" id="IPR036322">
    <property type="entry name" value="WD40_repeat_dom_sf"/>
</dbReference>
<gene>
    <name evidence="1" type="ORF">CWE14_12360</name>
</gene>
<dbReference type="InterPro" id="IPR015943">
    <property type="entry name" value="WD40/YVTN_repeat-like_dom_sf"/>
</dbReference>
<dbReference type="AlphaFoldDB" id="A0A432WEF0"/>
<dbReference type="Proteomes" id="UP000287823">
    <property type="component" value="Unassembled WGS sequence"/>
</dbReference>
<proteinExistence type="predicted"/>
<organism evidence="1 2">
    <name type="scientific">Aliidiomarina soli</name>
    <dbReference type="NCBI Taxonomy" id="1928574"/>
    <lineage>
        <taxon>Bacteria</taxon>
        <taxon>Pseudomonadati</taxon>
        <taxon>Pseudomonadota</taxon>
        <taxon>Gammaproteobacteria</taxon>
        <taxon>Alteromonadales</taxon>
        <taxon>Idiomarinaceae</taxon>
        <taxon>Aliidiomarina</taxon>
    </lineage>
</organism>
<dbReference type="Gene3D" id="2.130.10.10">
    <property type="entry name" value="YVTN repeat-like/Quinoprotein amine dehydrogenase"/>
    <property type="match status" value="1"/>
</dbReference>
<dbReference type="EMBL" id="PIPO01000005">
    <property type="protein sequence ID" value="RUO31273.1"/>
    <property type="molecule type" value="Genomic_DNA"/>
</dbReference>
<evidence type="ECO:0008006" key="3">
    <source>
        <dbReference type="Google" id="ProtNLM"/>
    </source>
</evidence>
<protein>
    <recommendedName>
        <fullName evidence="3">WD40 repeat domain-containing protein</fullName>
    </recommendedName>
</protein>
<comment type="caution">
    <text evidence="1">The sequence shown here is derived from an EMBL/GenBank/DDBJ whole genome shotgun (WGS) entry which is preliminary data.</text>
</comment>
<sequence length="291" mass="32414">MNASFSPMGTLAVATLEQVAVYNKHGELEALLELPPAEGTWNLAWLTPELLAITDDKHVYSWDYQQAKMAGPWVSSQRIRLIDAHQHQLALAFDGPLLEWLHFNDAGHPVNRTTLEVAERISQLHFDSDGGLLVGDESGRLSYWQEADRNPLWTIKFANMHVVQSIATSPEQVMVVTQPPGDRFATGSGQQIVQIDRNSGKINHRVDPTVDGQVASLITEGQRLWLGSSGNCMYLHTLQRTTSAHCYPRPQRLGRQTGQVIALHVTDTKVYGVTSAGYLQVWQKKDIVSQL</sequence>
<keyword evidence="2" id="KW-1185">Reference proteome</keyword>
<name>A0A432WEF0_9GAMM</name>
<accession>A0A432WEF0</accession>
<dbReference type="SUPFAM" id="SSF50978">
    <property type="entry name" value="WD40 repeat-like"/>
    <property type="match status" value="1"/>
</dbReference>